<feature type="compositionally biased region" description="Basic and acidic residues" evidence="6">
    <location>
        <begin position="1"/>
        <end position="17"/>
    </location>
</feature>
<dbReference type="PANTHER" id="PTHR46077:SF1">
    <property type="entry name" value="TOP1 BINDING ARGININE_SERINE RICH PROTEIN, E3 UBIQUITIN LIGASE"/>
    <property type="match status" value="1"/>
</dbReference>
<keyword evidence="4" id="KW-0805">Transcription regulation</keyword>
<accession>A8P1Z7</accession>
<organism evidence="7 8">
    <name type="scientific">Coprinopsis cinerea (strain Okayama-7 / 130 / ATCC MYA-4618 / FGSC 9003)</name>
    <name type="common">Inky cap fungus</name>
    <name type="synonym">Hormographiella aspergillata</name>
    <dbReference type="NCBI Taxonomy" id="240176"/>
    <lineage>
        <taxon>Eukaryota</taxon>
        <taxon>Fungi</taxon>
        <taxon>Dikarya</taxon>
        <taxon>Basidiomycota</taxon>
        <taxon>Agaricomycotina</taxon>
        <taxon>Agaricomycetes</taxon>
        <taxon>Agaricomycetidae</taxon>
        <taxon>Agaricales</taxon>
        <taxon>Agaricineae</taxon>
        <taxon>Psathyrellaceae</taxon>
        <taxon>Coprinopsis</taxon>
    </lineage>
</organism>
<dbReference type="GO" id="GO:0006513">
    <property type="term" value="P:protein monoubiquitination"/>
    <property type="evidence" value="ECO:0007669"/>
    <property type="project" value="TreeGrafter"/>
</dbReference>
<evidence type="ECO:0000313" key="7">
    <source>
        <dbReference type="EMBL" id="EAU83575.2"/>
    </source>
</evidence>
<dbReference type="VEuPathDB" id="FungiDB:CC1G_07948"/>
<name>A8P1Z7_COPC7</name>
<dbReference type="GO" id="GO:0000209">
    <property type="term" value="P:protein polyubiquitination"/>
    <property type="evidence" value="ECO:0007669"/>
    <property type="project" value="TreeGrafter"/>
</dbReference>
<dbReference type="PANTHER" id="PTHR46077">
    <property type="entry name" value="E3 UBIQUITIN-PROTEIN LIGASE TOPORS"/>
    <property type="match status" value="1"/>
</dbReference>
<gene>
    <name evidence="7" type="ORF">CC1G_07948</name>
</gene>
<proteinExistence type="predicted"/>
<dbReference type="eggNOG" id="KOG4430">
    <property type="taxonomic scope" value="Eukaryota"/>
</dbReference>
<dbReference type="RefSeq" id="XP_001838207.2">
    <property type="nucleotide sequence ID" value="XM_001838155.2"/>
</dbReference>
<feature type="compositionally biased region" description="Polar residues" evidence="6">
    <location>
        <begin position="526"/>
        <end position="541"/>
    </location>
</feature>
<dbReference type="OMA" id="GFALECP"/>
<evidence type="ECO:0000256" key="4">
    <source>
        <dbReference type="ARBA" id="ARBA00023015"/>
    </source>
</evidence>
<dbReference type="HOGENOM" id="CLU_490021_0_0_1"/>
<evidence type="ECO:0000313" key="8">
    <source>
        <dbReference type="Proteomes" id="UP000001861"/>
    </source>
</evidence>
<evidence type="ECO:0000256" key="1">
    <source>
        <dbReference type="ARBA" id="ARBA00000900"/>
    </source>
</evidence>
<protein>
    <recommendedName>
        <fullName evidence="2">RING-type E3 ubiquitin transferase</fullName>
        <ecNumber evidence="2">2.3.2.27</ecNumber>
    </recommendedName>
</protein>
<feature type="compositionally biased region" description="Low complexity" evidence="6">
    <location>
        <begin position="501"/>
        <end position="520"/>
    </location>
</feature>
<dbReference type="Proteomes" id="UP000001861">
    <property type="component" value="Unassembled WGS sequence"/>
</dbReference>
<evidence type="ECO:0000256" key="5">
    <source>
        <dbReference type="ARBA" id="ARBA00023163"/>
    </source>
</evidence>
<dbReference type="GeneID" id="6014780"/>
<dbReference type="STRING" id="240176.A8P1Z7"/>
<comment type="catalytic activity">
    <reaction evidence="1">
        <text>S-ubiquitinyl-[E2 ubiquitin-conjugating enzyme]-L-cysteine + [acceptor protein]-L-lysine = [E2 ubiquitin-conjugating enzyme]-L-cysteine + N(6)-ubiquitinyl-[acceptor protein]-L-lysine.</text>
        <dbReference type="EC" id="2.3.2.27"/>
    </reaction>
</comment>
<keyword evidence="8" id="KW-1185">Reference proteome</keyword>
<feature type="region of interest" description="Disordered" evidence="6">
    <location>
        <begin position="294"/>
        <end position="556"/>
    </location>
</feature>
<keyword evidence="5" id="KW-0804">Transcription</keyword>
<feature type="compositionally biased region" description="Low complexity" evidence="6">
    <location>
        <begin position="314"/>
        <end position="329"/>
    </location>
</feature>
<dbReference type="GO" id="GO:0061630">
    <property type="term" value="F:ubiquitin protein ligase activity"/>
    <property type="evidence" value="ECO:0007669"/>
    <property type="project" value="UniProtKB-EC"/>
</dbReference>
<feature type="compositionally biased region" description="Low complexity" evidence="6">
    <location>
        <begin position="347"/>
        <end position="362"/>
    </location>
</feature>
<dbReference type="Gene3D" id="3.30.40.10">
    <property type="entry name" value="Zinc/RING finger domain, C3HC4 (zinc finger)"/>
    <property type="match status" value="1"/>
</dbReference>
<evidence type="ECO:0000256" key="2">
    <source>
        <dbReference type="ARBA" id="ARBA00012483"/>
    </source>
</evidence>
<evidence type="ECO:0000256" key="3">
    <source>
        <dbReference type="ARBA" id="ARBA00022679"/>
    </source>
</evidence>
<dbReference type="AlphaFoldDB" id="A8P1Z7"/>
<sequence>MSQEVHEHTPKRIRLENDADSTPGIPEIPVDKVSEDATMDGGNEEEGEDSCSICLHTLEDRTVVVARQYVSTSQCPDPAMVSGQSRRCPLCNQPIGDYIIHSIRSRFDYRKHFLAPLRSSPPPEQPSASNPVVNARRNAIYRRRERERRRRGEELSELDRFERSLAKRRWIYRHHLYAKHVASNSYTKFRPYPSPAVFAASPDLISRTTTFLRRELQVWEGLDVEFLTTLIISLMKSIDIRSESAVKLLSEFLDLDAPYVPGGRHVNAEHFAHEVYCYVRSPYKDLFMYDTIYDTPPELQPPPESSRRRRWDQSSRSRSQSPSNSSQTQRRPHQEPERRDVREDWQSSPWSSNSRSTPSTGTPHDHPPIASSSRRTLPDNPAFSGPPDNGNSREIAGPSNDGGLQEGSNRSAGVDPVETRISDAAQSDMAKRLHDVVDLKGKGKAVPREDTSFGDRHADFPTSDTGASNKKLINSGDRARPPRDVLASIQAYLTSDKSRPTRTSSSTPKPSRNSPSSTSPGAVIQGVNTSDGRTGTVNSKQPLVADSGDEEPAEAS</sequence>
<dbReference type="InterPro" id="IPR013083">
    <property type="entry name" value="Znf_RING/FYVE/PHD"/>
</dbReference>
<evidence type="ECO:0000256" key="6">
    <source>
        <dbReference type="SAM" id="MobiDB-lite"/>
    </source>
</evidence>
<feature type="compositionally biased region" description="Basic and acidic residues" evidence="6">
    <location>
        <begin position="429"/>
        <end position="459"/>
    </location>
</feature>
<feature type="region of interest" description="Disordered" evidence="6">
    <location>
        <begin position="1"/>
        <end position="46"/>
    </location>
</feature>
<dbReference type="KEGG" id="cci:CC1G_07948"/>
<feature type="compositionally biased region" description="Basic and acidic residues" evidence="6">
    <location>
        <begin position="332"/>
        <end position="345"/>
    </location>
</feature>
<reference evidence="7 8" key="1">
    <citation type="journal article" date="2010" name="Proc. Natl. Acad. Sci. U.S.A.">
        <title>Insights into evolution of multicellular fungi from the assembled chromosomes of the mushroom Coprinopsis cinerea (Coprinus cinereus).</title>
        <authorList>
            <person name="Stajich J.E."/>
            <person name="Wilke S.K."/>
            <person name="Ahren D."/>
            <person name="Au C.H."/>
            <person name="Birren B.W."/>
            <person name="Borodovsky M."/>
            <person name="Burns C."/>
            <person name="Canback B."/>
            <person name="Casselton L.A."/>
            <person name="Cheng C.K."/>
            <person name="Deng J."/>
            <person name="Dietrich F.S."/>
            <person name="Fargo D.C."/>
            <person name="Farman M.L."/>
            <person name="Gathman A.C."/>
            <person name="Goldberg J."/>
            <person name="Guigo R."/>
            <person name="Hoegger P.J."/>
            <person name="Hooker J.B."/>
            <person name="Huggins A."/>
            <person name="James T.Y."/>
            <person name="Kamada T."/>
            <person name="Kilaru S."/>
            <person name="Kodira C."/>
            <person name="Kues U."/>
            <person name="Kupfer D."/>
            <person name="Kwan H.S."/>
            <person name="Lomsadze A."/>
            <person name="Li W."/>
            <person name="Lilly W.W."/>
            <person name="Ma L.J."/>
            <person name="Mackey A.J."/>
            <person name="Manning G."/>
            <person name="Martin F."/>
            <person name="Muraguchi H."/>
            <person name="Natvig D.O."/>
            <person name="Palmerini H."/>
            <person name="Ramesh M.A."/>
            <person name="Rehmeyer C.J."/>
            <person name="Roe B.A."/>
            <person name="Shenoy N."/>
            <person name="Stanke M."/>
            <person name="Ter-Hovhannisyan V."/>
            <person name="Tunlid A."/>
            <person name="Velagapudi R."/>
            <person name="Vision T.J."/>
            <person name="Zeng Q."/>
            <person name="Zolan M.E."/>
            <person name="Pukkila P.J."/>
        </authorList>
    </citation>
    <scope>NUCLEOTIDE SEQUENCE [LARGE SCALE GENOMIC DNA]</scope>
    <source>
        <strain evidence="8">Okayama-7 / 130 / ATCC MYA-4618 / FGSC 9003</strain>
    </source>
</reference>
<dbReference type="EMBL" id="AACS02000013">
    <property type="protein sequence ID" value="EAU83575.2"/>
    <property type="molecule type" value="Genomic_DNA"/>
</dbReference>
<dbReference type="InParanoid" id="A8P1Z7"/>
<comment type="caution">
    <text evidence="7">The sequence shown here is derived from an EMBL/GenBank/DDBJ whole genome shotgun (WGS) entry which is preliminary data.</text>
</comment>
<dbReference type="OrthoDB" id="21204at2759"/>
<feature type="compositionally biased region" description="Acidic residues" evidence="6">
    <location>
        <begin position="547"/>
        <end position="556"/>
    </location>
</feature>
<dbReference type="EC" id="2.3.2.27" evidence="2"/>
<feature type="compositionally biased region" description="Polar residues" evidence="6">
    <location>
        <begin position="462"/>
        <end position="472"/>
    </location>
</feature>
<keyword evidence="3" id="KW-0808">Transferase</keyword>